<dbReference type="Gene3D" id="3.30.1150.10">
    <property type="match status" value="1"/>
</dbReference>
<evidence type="ECO:0000256" key="9">
    <source>
        <dbReference type="ARBA" id="ARBA00023136"/>
    </source>
</evidence>
<evidence type="ECO:0000256" key="5">
    <source>
        <dbReference type="ARBA" id="ARBA00022519"/>
    </source>
</evidence>
<keyword evidence="5" id="KW-0997">Cell inner membrane</keyword>
<organism evidence="12">
    <name type="scientific">uncultured Dysgonomonas sp</name>
    <dbReference type="NCBI Taxonomy" id="206096"/>
    <lineage>
        <taxon>Bacteria</taxon>
        <taxon>Pseudomonadati</taxon>
        <taxon>Bacteroidota</taxon>
        <taxon>Bacteroidia</taxon>
        <taxon>Bacteroidales</taxon>
        <taxon>Dysgonomonadaceae</taxon>
        <taxon>Dysgonomonas</taxon>
        <taxon>environmental samples</taxon>
    </lineage>
</organism>
<evidence type="ECO:0000256" key="1">
    <source>
        <dbReference type="ARBA" id="ARBA00004383"/>
    </source>
</evidence>
<evidence type="ECO:0000256" key="2">
    <source>
        <dbReference type="ARBA" id="ARBA00006555"/>
    </source>
</evidence>
<feature type="transmembrane region" description="Helical" evidence="10">
    <location>
        <begin position="38"/>
        <end position="58"/>
    </location>
</feature>
<dbReference type="GO" id="GO:0015031">
    <property type="term" value="P:protein transport"/>
    <property type="evidence" value="ECO:0007669"/>
    <property type="project" value="UniProtKB-KW"/>
</dbReference>
<dbReference type="PRINTS" id="PR01374">
    <property type="entry name" value="TONBPROTEIN"/>
</dbReference>
<reference evidence="12" key="1">
    <citation type="submission" date="2016-04" db="EMBL/GenBank/DDBJ databases">
        <authorList>
            <person name="Evans L.H."/>
            <person name="Alamgir A."/>
            <person name="Owens N."/>
            <person name="Weber N.D."/>
            <person name="Virtaneva K."/>
            <person name="Barbian K."/>
            <person name="Babar A."/>
            <person name="Rosenke K."/>
        </authorList>
    </citation>
    <scope>NUCLEOTIDE SEQUENCE</scope>
    <source>
        <strain evidence="12">86-2</strain>
    </source>
</reference>
<gene>
    <name evidence="12" type="ORF">KL86DYS2_11497</name>
</gene>
<dbReference type="RefSeq" id="WP_135103766.1">
    <property type="nucleotide sequence ID" value="NZ_CABTJG010000001.1"/>
</dbReference>
<dbReference type="GO" id="GO:0098797">
    <property type="term" value="C:plasma membrane protein complex"/>
    <property type="evidence" value="ECO:0007669"/>
    <property type="project" value="TreeGrafter"/>
</dbReference>
<dbReference type="NCBIfam" id="TIGR01352">
    <property type="entry name" value="tonB_Cterm"/>
    <property type="match status" value="1"/>
</dbReference>
<evidence type="ECO:0000256" key="3">
    <source>
        <dbReference type="ARBA" id="ARBA00022448"/>
    </source>
</evidence>
<dbReference type="InterPro" id="IPR037682">
    <property type="entry name" value="TonB_C"/>
</dbReference>
<evidence type="ECO:0000256" key="7">
    <source>
        <dbReference type="ARBA" id="ARBA00022927"/>
    </source>
</evidence>
<keyword evidence="6 10" id="KW-0812">Transmembrane</keyword>
<dbReference type="GO" id="GO:0030288">
    <property type="term" value="C:outer membrane-bounded periplasmic space"/>
    <property type="evidence" value="ECO:0007669"/>
    <property type="project" value="InterPro"/>
</dbReference>
<evidence type="ECO:0000256" key="8">
    <source>
        <dbReference type="ARBA" id="ARBA00022989"/>
    </source>
</evidence>
<dbReference type="FunFam" id="3.30.1150.10:FF:000002">
    <property type="entry name" value="Energy transducer TonB"/>
    <property type="match status" value="1"/>
</dbReference>
<dbReference type="InterPro" id="IPR006260">
    <property type="entry name" value="TonB/TolA_C"/>
</dbReference>
<dbReference type="PROSITE" id="PS52015">
    <property type="entry name" value="TONB_CTD"/>
    <property type="match status" value="1"/>
</dbReference>
<dbReference type="Pfam" id="PF03544">
    <property type="entry name" value="TonB_C"/>
    <property type="match status" value="1"/>
</dbReference>
<dbReference type="GO" id="GO:0015891">
    <property type="term" value="P:siderophore transport"/>
    <property type="evidence" value="ECO:0007669"/>
    <property type="project" value="InterPro"/>
</dbReference>
<dbReference type="InterPro" id="IPR051045">
    <property type="entry name" value="TonB-dependent_transducer"/>
</dbReference>
<keyword evidence="8 10" id="KW-1133">Transmembrane helix</keyword>
<dbReference type="EMBL" id="FLUL01000001">
    <property type="protein sequence ID" value="SBV98715.1"/>
    <property type="molecule type" value="Genomic_DNA"/>
</dbReference>
<evidence type="ECO:0000256" key="6">
    <source>
        <dbReference type="ARBA" id="ARBA00022692"/>
    </source>
</evidence>
<dbReference type="GO" id="GO:0055085">
    <property type="term" value="P:transmembrane transport"/>
    <property type="evidence" value="ECO:0007669"/>
    <property type="project" value="InterPro"/>
</dbReference>
<evidence type="ECO:0000256" key="10">
    <source>
        <dbReference type="SAM" id="Phobius"/>
    </source>
</evidence>
<dbReference type="PANTHER" id="PTHR33446:SF2">
    <property type="entry name" value="PROTEIN TONB"/>
    <property type="match status" value="1"/>
</dbReference>
<sequence length="278" mass="30978">MGKDIKLNSSEWCDVVFEGKNKNYGAYKLRQSSSKRHIVAFLVILALAIFVSALPSLVSVVKSLTQSNTGPMEDTFELSNIPVDQEIPEENKIKQETAPPPPPLKTTVKFVPPKIAKDDEVREDQEMKSQDEIQETKIQISVADVKGTNDKTGVDIAELREHKVIVEEKPAVEKPFVTVEQMPTFPGGEMEMQKYIASNLKYPVVAQESGIQGRVTVRFVVSKTGAIEDVNVIRGIDPSCDKEAVRVVKSMPKWIPGKQNGLNVPVYFTLPIVFRLKQ</sequence>
<name>A0A212JHJ2_9BACT</name>
<feature type="domain" description="TonB C-terminal" evidence="11">
    <location>
        <begin position="187"/>
        <end position="278"/>
    </location>
</feature>
<comment type="similarity">
    <text evidence="2">Belongs to the TonB family.</text>
</comment>
<keyword evidence="7" id="KW-0653">Protein transport</keyword>
<dbReference type="SUPFAM" id="SSF74653">
    <property type="entry name" value="TolA/TonB C-terminal domain"/>
    <property type="match status" value="1"/>
</dbReference>
<keyword evidence="9 10" id="KW-0472">Membrane</keyword>
<accession>A0A212JHJ2</accession>
<comment type="subcellular location">
    <subcellularLocation>
        <location evidence="1">Cell inner membrane</location>
        <topology evidence="1">Single-pass membrane protein</topology>
        <orientation evidence="1">Periplasmic side</orientation>
    </subcellularLocation>
</comment>
<evidence type="ECO:0000259" key="11">
    <source>
        <dbReference type="PROSITE" id="PS52015"/>
    </source>
</evidence>
<evidence type="ECO:0000313" key="12">
    <source>
        <dbReference type="EMBL" id="SBV98715.1"/>
    </source>
</evidence>
<dbReference type="PANTHER" id="PTHR33446">
    <property type="entry name" value="PROTEIN TONB-RELATED"/>
    <property type="match status" value="1"/>
</dbReference>
<protein>
    <recommendedName>
        <fullName evidence="11">TonB C-terminal domain-containing protein</fullName>
    </recommendedName>
</protein>
<dbReference type="GO" id="GO:0031992">
    <property type="term" value="F:energy transducer activity"/>
    <property type="evidence" value="ECO:0007669"/>
    <property type="project" value="InterPro"/>
</dbReference>
<dbReference type="InterPro" id="IPR003538">
    <property type="entry name" value="TonB"/>
</dbReference>
<dbReference type="AlphaFoldDB" id="A0A212JHJ2"/>
<evidence type="ECO:0000256" key="4">
    <source>
        <dbReference type="ARBA" id="ARBA00022475"/>
    </source>
</evidence>
<keyword evidence="4" id="KW-1003">Cell membrane</keyword>
<proteinExistence type="inferred from homology"/>
<keyword evidence="3" id="KW-0813">Transport</keyword>